<dbReference type="InterPro" id="IPR021151">
    <property type="entry name" value="GINS_A"/>
</dbReference>
<dbReference type="STRING" id="913774.A0A0C3HJ05"/>
<sequence length="245" mass="27073">MALPLPPGLTPTEVAFLCEMEMVTVIPRQKLESLNLLGGPTQPLRPPHRTPLPLWLALLLKRQRRANILPPPWLLPSSLERILKQETDVKPQTFSPPPPHPYLIRSSPSHTDTISPPFLPSSTANAPSDYLPYHWLELGEILLEACSDDLQEPGRVRTLLRDLREVRMAKMRGSTKDLEGGGVSSLMGVGAMEVSEGRGFIVGVMDGLRKLGSSREAARREKEDDEGIGGAGEDDEEEDEEMGFE</sequence>
<keyword evidence="5" id="KW-0159">Chromosome partition</keyword>
<proteinExistence type="inferred from homology"/>
<dbReference type="CDD" id="cd21694">
    <property type="entry name" value="GINS_B_Psf2"/>
    <property type="match status" value="1"/>
</dbReference>
<evidence type="ECO:0000256" key="1">
    <source>
        <dbReference type="ARBA" id="ARBA00004123"/>
    </source>
</evidence>
<feature type="domain" description="GINS subunit" evidence="10">
    <location>
        <begin position="121"/>
        <end position="211"/>
    </location>
</feature>
<evidence type="ECO:0000313" key="13">
    <source>
        <dbReference type="Proteomes" id="UP000054321"/>
    </source>
</evidence>
<feature type="domain" description="DNA replication complex GINS protein PSF2 N-terminal" evidence="11">
    <location>
        <begin position="10"/>
        <end position="69"/>
    </location>
</feature>
<evidence type="ECO:0000256" key="9">
    <source>
        <dbReference type="SAM" id="MobiDB-lite"/>
    </source>
</evidence>
<keyword evidence="4 8" id="KW-0235">DNA replication</keyword>
<dbReference type="PANTHER" id="PTHR12772">
    <property type="entry name" value="DNA REPLICATION COMPLEX GINS PROTEIN PSF2"/>
    <property type="match status" value="1"/>
</dbReference>
<dbReference type="Proteomes" id="UP000054321">
    <property type="component" value="Unassembled WGS sequence"/>
</dbReference>
<evidence type="ECO:0000256" key="4">
    <source>
        <dbReference type="ARBA" id="ARBA00022705"/>
    </source>
</evidence>
<evidence type="ECO:0000313" key="12">
    <source>
        <dbReference type="EMBL" id="KIN08176.1"/>
    </source>
</evidence>
<reference evidence="12 13" key="1">
    <citation type="submission" date="2014-04" db="EMBL/GenBank/DDBJ databases">
        <authorList>
            <consortium name="DOE Joint Genome Institute"/>
            <person name="Kuo A."/>
            <person name="Martino E."/>
            <person name="Perotto S."/>
            <person name="Kohler A."/>
            <person name="Nagy L.G."/>
            <person name="Floudas D."/>
            <person name="Copeland A."/>
            <person name="Barry K.W."/>
            <person name="Cichocki N."/>
            <person name="Veneault-Fourrey C."/>
            <person name="LaButti K."/>
            <person name="Lindquist E.A."/>
            <person name="Lipzen A."/>
            <person name="Lundell T."/>
            <person name="Morin E."/>
            <person name="Murat C."/>
            <person name="Sun H."/>
            <person name="Tunlid A."/>
            <person name="Henrissat B."/>
            <person name="Grigoriev I.V."/>
            <person name="Hibbett D.S."/>
            <person name="Martin F."/>
            <person name="Nordberg H.P."/>
            <person name="Cantor M.N."/>
            <person name="Hua S.X."/>
        </authorList>
    </citation>
    <scope>NUCLEOTIDE SEQUENCE [LARGE SCALE GENOMIC DNA]</scope>
    <source>
        <strain evidence="12 13">Zn</strain>
    </source>
</reference>
<dbReference type="InterPro" id="IPR036224">
    <property type="entry name" value="GINS_bundle-like_dom_sf"/>
</dbReference>
<evidence type="ECO:0000259" key="11">
    <source>
        <dbReference type="Pfam" id="PF25005"/>
    </source>
</evidence>
<feature type="compositionally biased region" description="Acidic residues" evidence="9">
    <location>
        <begin position="223"/>
        <end position="245"/>
    </location>
</feature>
<evidence type="ECO:0000256" key="2">
    <source>
        <dbReference type="ARBA" id="ARBA00010565"/>
    </source>
</evidence>
<dbReference type="GO" id="GO:0000811">
    <property type="term" value="C:GINS complex"/>
    <property type="evidence" value="ECO:0007669"/>
    <property type="project" value="TreeGrafter"/>
</dbReference>
<dbReference type="AlphaFoldDB" id="A0A0C3HJ05"/>
<evidence type="ECO:0000256" key="8">
    <source>
        <dbReference type="PIRNR" id="PIRNR028998"/>
    </source>
</evidence>
<dbReference type="OrthoDB" id="1938138at2759"/>
<dbReference type="InterPro" id="IPR056784">
    <property type="entry name" value="PSF2_N"/>
</dbReference>
<dbReference type="GO" id="GO:0000727">
    <property type="term" value="P:double-strand break repair via break-induced replication"/>
    <property type="evidence" value="ECO:0007669"/>
    <property type="project" value="TreeGrafter"/>
</dbReference>
<name>A0A0C3HJ05_OIDMZ</name>
<evidence type="ECO:0000259" key="10">
    <source>
        <dbReference type="Pfam" id="PF05916"/>
    </source>
</evidence>
<dbReference type="EMBL" id="KN832870">
    <property type="protein sequence ID" value="KIN08176.1"/>
    <property type="molecule type" value="Genomic_DNA"/>
</dbReference>
<reference evidence="13" key="2">
    <citation type="submission" date="2015-01" db="EMBL/GenBank/DDBJ databases">
        <title>Evolutionary Origins and Diversification of the Mycorrhizal Mutualists.</title>
        <authorList>
            <consortium name="DOE Joint Genome Institute"/>
            <consortium name="Mycorrhizal Genomics Consortium"/>
            <person name="Kohler A."/>
            <person name="Kuo A."/>
            <person name="Nagy L.G."/>
            <person name="Floudas D."/>
            <person name="Copeland A."/>
            <person name="Barry K.W."/>
            <person name="Cichocki N."/>
            <person name="Veneault-Fourrey C."/>
            <person name="LaButti K."/>
            <person name="Lindquist E.A."/>
            <person name="Lipzen A."/>
            <person name="Lundell T."/>
            <person name="Morin E."/>
            <person name="Murat C."/>
            <person name="Riley R."/>
            <person name="Ohm R."/>
            <person name="Sun H."/>
            <person name="Tunlid A."/>
            <person name="Henrissat B."/>
            <person name="Grigoriev I.V."/>
            <person name="Hibbett D.S."/>
            <person name="Martin F."/>
        </authorList>
    </citation>
    <scope>NUCLEOTIDE SEQUENCE [LARGE SCALE GENOMIC DNA]</scope>
    <source>
        <strain evidence="13">Zn</strain>
    </source>
</reference>
<evidence type="ECO:0000256" key="5">
    <source>
        <dbReference type="ARBA" id="ARBA00022829"/>
    </source>
</evidence>
<dbReference type="FunCoup" id="A0A0C3HJ05">
    <property type="interactions" value="696"/>
</dbReference>
<dbReference type="Gene3D" id="1.20.58.1020">
    <property type="match status" value="1"/>
</dbReference>
<dbReference type="SUPFAM" id="SSF160059">
    <property type="entry name" value="PriA/YqbF domain"/>
    <property type="match status" value="1"/>
</dbReference>
<dbReference type="PIRSF" id="PIRSF028998">
    <property type="entry name" value="GINS_Psf2_subgr"/>
    <property type="match status" value="1"/>
</dbReference>
<dbReference type="InterPro" id="IPR007257">
    <property type="entry name" value="GINS_Psf2"/>
</dbReference>
<dbReference type="GO" id="GO:0006260">
    <property type="term" value="P:DNA replication"/>
    <property type="evidence" value="ECO:0007669"/>
    <property type="project" value="UniProtKB-KW"/>
</dbReference>
<evidence type="ECO:0000256" key="3">
    <source>
        <dbReference type="ARBA" id="ARBA00015139"/>
    </source>
</evidence>
<dbReference type="SUPFAM" id="SSF158573">
    <property type="entry name" value="GINS helical bundle-like"/>
    <property type="match status" value="1"/>
</dbReference>
<evidence type="ECO:0000256" key="6">
    <source>
        <dbReference type="ARBA" id="ARBA00023242"/>
    </source>
</evidence>
<dbReference type="PANTHER" id="PTHR12772:SF0">
    <property type="entry name" value="DNA REPLICATION COMPLEX GINS PROTEIN PSF2"/>
    <property type="match status" value="1"/>
</dbReference>
<dbReference type="Pfam" id="PF05916">
    <property type="entry name" value="Sld5"/>
    <property type="match status" value="1"/>
</dbReference>
<keyword evidence="13" id="KW-1185">Reference proteome</keyword>
<dbReference type="GO" id="GO:0007059">
    <property type="term" value="P:chromosome segregation"/>
    <property type="evidence" value="ECO:0007669"/>
    <property type="project" value="UniProtKB-KW"/>
</dbReference>
<feature type="region of interest" description="Disordered" evidence="9">
    <location>
        <begin position="212"/>
        <end position="245"/>
    </location>
</feature>
<dbReference type="FunFam" id="3.40.5.50:FF:000001">
    <property type="entry name" value="DNA replication complex GINS protein PSF2"/>
    <property type="match status" value="1"/>
</dbReference>
<evidence type="ECO:0000256" key="7">
    <source>
        <dbReference type="ARBA" id="ARBA00025163"/>
    </source>
</evidence>
<gene>
    <name evidence="12" type="ORF">OIDMADRAFT_23000</name>
</gene>
<accession>A0A0C3HJ05</accession>
<keyword evidence="6 8" id="KW-0539">Nucleus</keyword>
<protein>
    <recommendedName>
        <fullName evidence="3 8">DNA replication complex GINS protein PSF2</fullName>
    </recommendedName>
</protein>
<comment type="similarity">
    <text evidence="2 8">Belongs to the GINS2/PSF2 family.</text>
</comment>
<dbReference type="InParanoid" id="A0A0C3HJ05"/>
<dbReference type="Pfam" id="PF25005">
    <property type="entry name" value="PSF2_N"/>
    <property type="match status" value="1"/>
</dbReference>
<comment type="subcellular location">
    <subcellularLocation>
        <location evidence="1 8">Nucleus</location>
    </subcellularLocation>
</comment>
<comment type="subunit">
    <text evidence="8">Component of the GINS complex.</text>
</comment>
<dbReference type="CDD" id="cd11712">
    <property type="entry name" value="GINS_A_psf2"/>
    <property type="match status" value="1"/>
</dbReference>
<organism evidence="12 13">
    <name type="scientific">Oidiodendron maius (strain Zn)</name>
    <dbReference type="NCBI Taxonomy" id="913774"/>
    <lineage>
        <taxon>Eukaryota</taxon>
        <taxon>Fungi</taxon>
        <taxon>Dikarya</taxon>
        <taxon>Ascomycota</taxon>
        <taxon>Pezizomycotina</taxon>
        <taxon>Leotiomycetes</taxon>
        <taxon>Leotiomycetes incertae sedis</taxon>
        <taxon>Myxotrichaceae</taxon>
        <taxon>Oidiodendron</taxon>
    </lineage>
</organism>
<comment type="function">
    <text evidence="7">The GINS complex plays an essential role in the initiation of DNA replication. Has a role in chromosome segregation.</text>
</comment>
<dbReference type="Gene3D" id="3.40.5.50">
    <property type="match status" value="1"/>
</dbReference>
<dbReference type="HOGENOM" id="CLU_078274_0_0_1"/>
<dbReference type="FunFam" id="1.20.58.1020:FF:000001">
    <property type="entry name" value="DNA replication complex GINS protein PSF2"/>
    <property type="match status" value="1"/>
</dbReference>